<evidence type="ECO:0000313" key="1">
    <source>
        <dbReference type="EMBL" id="KAK3743150.1"/>
    </source>
</evidence>
<sequence>MFVIREKRGFLEPRLASAENRVPLCCCMEQDVMAMSRKSRAVGLRGLQLLVGAKKACWVRSIPENNALFSLRHSPRRLPGTAATPGLPEFGLVRR</sequence>
<protein>
    <submittedName>
        <fullName evidence="1">Uncharacterized protein</fullName>
    </submittedName>
</protein>
<keyword evidence="2" id="KW-1185">Reference proteome</keyword>
<dbReference type="AlphaFoldDB" id="A0AAE0YEL9"/>
<proteinExistence type="predicted"/>
<reference evidence="1" key="1">
    <citation type="journal article" date="2023" name="G3 (Bethesda)">
        <title>A reference genome for the long-term kleptoplast-retaining sea slug Elysia crispata morphotype clarki.</title>
        <authorList>
            <person name="Eastman K.E."/>
            <person name="Pendleton A.L."/>
            <person name="Shaikh M.A."/>
            <person name="Suttiyut T."/>
            <person name="Ogas R."/>
            <person name="Tomko P."/>
            <person name="Gavelis G."/>
            <person name="Widhalm J.R."/>
            <person name="Wisecaver J.H."/>
        </authorList>
    </citation>
    <scope>NUCLEOTIDE SEQUENCE</scope>
    <source>
        <strain evidence="1">ECLA1</strain>
    </source>
</reference>
<dbReference type="Proteomes" id="UP001283361">
    <property type="component" value="Unassembled WGS sequence"/>
</dbReference>
<name>A0AAE0YEL9_9GAST</name>
<comment type="caution">
    <text evidence="1">The sequence shown here is derived from an EMBL/GenBank/DDBJ whole genome shotgun (WGS) entry which is preliminary data.</text>
</comment>
<dbReference type="EMBL" id="JAWDGP010006323">
    <property type="protein sequence ID" value="KAK3743150.1"/>
    <property type="molecule type" value="Genomic_DNA"/>
</dbReference>
<gene>
    <name evidence="1" type="ORF">RRG08_064006</name>
</gene>
<organism evidence="1 2">
    <name type="scientific">Elysia crispata</name>
    <name type="common">lettuce slug</name>
    <dbReference type="NCBI Taxonomy" id="231223"/>
    <lineage>
        <taxon>Eukaryota</taxon>
        <taxon>Metazoa</taxon>
        <taxon>Spiralia</taxon>
        <taxon>Lophotrochozoa</taxon>
        <taxon>Mollusca</taxon>
        <taxon>Gastropoda</taxon>
        <taxon>Heterobranchia</taxon>
        <taxon>Euthyneura</taxon>
        <taxon>Panpulmonata</taxon>
        <taxon>Sacoglossa</taxon>
        <taxon>Placobranchoidea</taxon>
        <taxon>Plakobranchidae</taxon>
        <taxon>Elysia</taxon>
    </lineage>
</organism>
<accession>A0AAE0YEL9</accession>
<evidence type="ECO:0000313" key="2">
    <source>
        <dbReference type="Proteomes" id="UP001283361"/>
    </source>
</evidence>